<sequence length="427" mass="47504">MALAQAIQPSAQEKPVVIGLYGVSSSRKTTLLNQLKRTLKDEDFMFYEGSQVIDEVTPGGLAQFKGWSRERQITSRKAAIDSIRTACIQNKKAAIVSGHFSFFEDDGKVGSPVITRDDLVTYTHILYLNVPTEILIERRAHDSTRDRPSISTKGLHKWQEMEISQLRPLCLEYGILFMCVALGPDSQSRVANLLHEIRLATASIWSVPKHKVKGASLEDIFSSKLGYSYAAFCQAGLLYEESGDDQEFDRICSEVVAGVSMYPEFVCLLHRVAEQEHVRAVVITCGIKRVWEKVMEKERLSGIVKIIGSGRIADGPVITGHVKGELVSYLQSKYHMKVWAFGDSPLGIDMLKVADRSIVVVGPEATRGRSMGATLVEAIECGGVRLKQVALPPTTPMRLDFKRLPSLDITGVDFMDFVHFLRRPPFS</sequence>
<dbReference type="GO" id="GO:0005737">
    <property type="term" value="C:cytoplasm"/>
    <property type="evidence" value="ECO:0007669"/>
    <property type="project" value="TreeGrafter"/>
</dbReference>
<dbReference type="SUPFAM" id="SSF52540">
    <property type="entry name" value="P-loop containing nucleoside triphosphate hydrolases"/>
    <property type="match status" value="1"/>
</dbReference>
<dbReference type="PANTHER" id="PTHR43344:SF20">
    <property type="entry name" value="URACIL PHOSPHORIBOSYLTRANSFERASE"/>
    <property type="match status" value="1"/>
</dbReference>
<dbReference type="InterPro" id="IPR023214">
    <property type="entry name" value="HAD_sf"/>
</dbReference>
<name>A0A022VRX4_TRIRU</name>
<dbReference type="HOGENOM" id="CLU_012235_1_1_1"/>
<dbReference type="InterPro" id="IPR036412">
    <property type="entry name" value="HAD-like_sf"/>
</dbReference>
<dbReference type="PANTHER" id="PTHR43344">
    <property type="entry name" value="PHOSPHOSERINE PHOSPHATASE"/>
    <property type="match status" value="1"/>
</dbReference>
<dbReference type="EMBL" id="KK207910">
    <property type="protein sequence ID" value="EZF49037.1"/>
    <property type="molecule type" value="Genomic_DNA"/>
</dbReference>
<dbReference type="AlphaFoldDB" id="A0A022VRX4"/>
<organism evidence="1">
    <name type="scientific">Trichophyton rubrum CBS 288.86</name>
    <dbReference type="NCBI Taxonomy" id="1215330"/>
    <lineage>
        <taxon>Eukaryota</taxon>
        <taxon>Fungi</taxon>
        <taxon>Dikarya</taxon>
        <taxon>Ascomycota</taxon>
        <taxon>Pezizomycotina</taxon>
        <taxon>Eurotiomycetes</taxon>
        <taxon>Eurotiomycetidae</taxon>
        <taxon>Onygenales</taxon>
        <taxon>Arthrodermataceae</taxon>
        <taxon>Trichophyton</taxon>
    </lineage>
</organism>
<protein>
    <submittedName>
        <fullName evidence="1">Uncharacterized protein</fullName>
    </submittedName>
</protein>
<dbReference type="Gene3D" id="3.40.50.1000">
    <property type="entry name" value="HAD superfamily/HAD-like"/>
    <property type="match status" value="1"/>
</dbReference>
<gene>
    <name evidence="1" type="ORF">H103_07346</name>
</gene>
<dbReference type="Gene3D" id="3.40.50.300">
    <property type="entry name" value="P-loop containing nucleotide triphosphate hydrolases"/>
    <property type="match status" value="1"/>
</dbReference>
<dbReference type="InterPro" id="IPR027417">
    <property type="entry name" value="P-loop_NTPase"/>
</dbReference>
<dbReference type="GO" id="GO:0006564">
    <property type="term" value="P:L-serine biosynthetic process"/>
    <property type="evidence" value="ECO:0007669"/>
    <property type="project" value="TreeGrafter"/>
</dbReference>
<dbReference type="Pfam" id="PF12710">
    <property type="entry name" value="HAD"/>
    <property type="match status" value="1"/>
</dbReference>
<proteinExistence type="predicted"/>
<dbReference type="InterPro" id="IPR050582">
    <property type="entry name" value="HAD-like_SerB"/>
</dbReference>
<dbReference type="SUPFAM" id="SSF56784">
    <property type="entry name" value="HAD-like"/>
    <property type="match status" value="1"/>
</dbReference>
<dbReference type="Pfam" id="PF13207">
    <property type="entry name" value="AAA_17"/>
    <property type="match status" value="1"/>
</dbReference>
<dbReference type="GO" id="GO:0000287">
    <property type="term" value="F:magnesium ion binding"/>
    <property type="evidence" value="ECO:0007669"/>
    <property type="project" value="TreeGrafter"/>
</dbReference>
<reference evidence="1" key="1">
    <citation type="submission" date="2014-02" db="EMBL/GenBank/DDBJ databases">
        <title>The Genome Sequence of Trichophyton rubrum (morphotype fischeri) CBS 288.86.</title>
        <authorList>
            <consortium name="The Broad Institute Genomics Platform"/>
            <person name="Cuomo C.A."/>
            <person name="White T.C."/>
            <person name="Graser Y."/>
            <person name="Martinez-Rossi N."/>
            <person name="Heitman J."/>
            <person name="Young S.K."/>
            <person name="Zeng Q."/>
            <person name="Gargeya S."/>
            <person name="Abouelleil A."/>
            <person name="Alvarado L."/>
            <person name="Chapman S.B."/>
            <person name="Gainer-Dewar J."/>
            <person name="Goldberg J."/>
            <person name="Griggs A."/>
            <person name="Gujja S."/>
            <person name="Hansen M."/>
            <person name="Howarth C."/>
            <person name="Imamovic A."/>
            <person name="Larimer J."/>
            <person name="Martinez D."/>
            <person name="Murphy C."/>
            <person name="Pearson M.D."/>
            <person name="Persinoti G."/>
            <person name="Poon T."/>
            <person name="Priest M."/>
            <person name="Roberts A.D."/>
            <person name="Saif S."/>
            <person name="Shea T.D."/>
            <person name="Sykes S.N."/>
            <person name="Wortman J."/>
            <person name="Nusbaum C."/>
            <person name="Birren B."/>
        </authorList>
    </citation>
    <scope>NUCLEOTIDE SEQUENCE [LARGE SCALE GENOMIC DNA]</scope>
    <source>
        <strain evidence="1">CBS 288.86</strain>
    </source>
</reference>
<dbReference type="Proteomes" id="UP000023758">
    <property type="component" value="Unassembled WGS sequence"/>
</dbReference>
<evidence type="ECO:0000313" key="1">
    <source>
        <dbReference type="EMBL" id="EZF49037.1"/>
    </source>
</evidence>
<dbReference type="OrthoDB" id="5416609at2759"/>
<accession>A0A022VRX4</accession>
<dbReference type="GO" id="GO:0036424">
    <property type="term" value="F:L-phosphoserine phosphatase activity"/>
    <property type="evidence" value="ECO:0007669"/>
    <property type="project" value="TreeGrafter"/>
</dbReference>